<dbReference type="Proteomes" id="UP001345963">
    <property type="component" value="Unassembled WGS sequence"/>
</dbReference>
<evidence type="ECO:0000313" key="1">
    <source>
        <dbReference type="EMBL" id="MED6255824.1"/>
    </source>
</evidence>
<protein>
    <submittedName>
        <fullName evidence="1">Uncharacterized protein</fullName>
    </submittedName>
</protein>
<evidence type="ECO:0000313" key="2">
    <source>
        <dbReference type="Proteomes" id="UP001345963"/>
    </source>
</evidence>
<reference evidence="1 2" key="1">
    <citation type="submission" date="2021-07" db="EMBL/GenBank/DDBJ databases">
        <authorList>
            <person name="Palmer J.M."/>
        </authorList>
    </citation>
    <scope>NUCLEOTIDE SEQUENCE [LARGE SCALE GENOMIC DNA]</scope>
    <source>
        <strain evidence="1 2">AT_MEX2019</strain>
        <tissue evidence="1">Muscle</tissue>
    </source>
</reference>
<sequence length="101" mass="11562">MLRPCMRGTKTLLLPNRQKKIFLQNYLCHKMFSPITRLFNGVFLDSEIHNHEDKDSVLTVYLETQIKGRTGTGGQTWGLPEGERQKLVNTLGGNRETECVL</sequence>
<gene>
    <name evidence="1" type="ORF">ATANTOWER_015517</name>
</gene>
<proteinExistence type="predicted"/>
<accession>A0ABU7C1U3</accession>
<organism evidence="1 2">
    <name type="scientific">Ataeniobius toweri</name>
    <dbReference type="NCBI Taxonomy" id="208326"/>
    <lineage>
        <taxon>Eukaryota</taxon>
        <taxon>Metazoa</taxon>
        <taxon>Chordata</taxon>
        <taxon>Craniata</taxon>
        <taxon>Vertebrata</taxon>
        <taxon>Euteleostomi</taxon>
        <taxon>Actinopterygii</taxon>
        <taxon>Neopterygii</taxon>
        <taxon>Teleostei</taxon>
        <taxon>Neoteleostei</taxon>
        <taxon>Acanthomorphata</taxon>
        <taxon>Ovalentaria</taxon>
        <taxon>Atherinomorphae</taxon>
        <taxon>Cyprinodontiformes</taxon>
        <taxon>Goodeidae</taxon>
        <taxon>Ataeniobius</taxon>
    </lineage>
</organism>
<name>A0ABU7C1U3_9TELE</name>
<keyword evidence="2" id="KW-1185">Reference proteome</keyword>
<comment type="caution">
    <text evidence="1">The sequence shown here is derived from an EMBL/GenBank/DDBJ whole genome shotgun (WGS) entry which is preliminary data.</text>
</comment>
<dbReference type="EMBL" id="JAHUTI010072052">
    <property type="protein sequence ID" value="MED6255824.1"/>
    <property type="molecule type" value="Genomic_DNA"/>
</dbReference>